<dbReference type="EMBL" id="GL888635">
    <property type="protein sequence ID" value="EGI58683.1"/>
    <property type="molecule type" value="Genomic_DNA"/>
</dbReference>
<name>F4X4E1_ACREC</name>
<proteinExistence type="predicted"/>
<reference evidence="2" key="1">
    <citation type="submission" date="2011-02" db="EMBL/GenBank/DDBJ databases">
        <title>The genome of the leaf-cutting ant Acromyrmex echinatior suggests key adaptations to social evolution and fungus farming.</title>
        <authorList>
            <person name="Nygaard S."/>
            <person name="Zhang G."/>
        </authorList>
    </citation>
    <scope>NUCLEOTIDE SEQUENCE</scope>
</reference>
<gene>
    <name evidence="2" type="ORF">G5I_13201</name>
</gene>
<evidence type="ECO:0000313" key="3">
    <source>
        <dbReference type="Proteomes" id="UP000007755"/>
    </source>
</evidence>
<keyword evidence="3" id="KW-1185">Reference proteome</keyword>
<evidence type="ECO:0000256" key="1">
    <source>
        <dbReference type="SAM" id="MobiDB-lite"/>
    </source>
</evidence>
<dbReference type="InParanoid" id="F4X4E1"/>
<evidence type="ECO:0000313" key="2">
    <source>
        <dbReference type="EMBL" id="EGI58683.1"/>
    </source>
</evidence>
<accession>F4X4E1</accession>
<dbReference type="AlphaFoldDB" id="F4X4E1"/>
<sequence>MADVREREKIAREIEKTSESIRKKHRALKTDRIEENMVLDRHFNPLTEPLRLFVDSSSVRATKRESRDEDATSASKRERKRNKRKKRTKVQNQLQTSEGREALRADLGLLGQKYVEAVLRGVQDKESGIDHVYGIYLHKDGLMFGNKRLDVDDADNRLRRTIRRYT</sequence>
<feature type="region of interest" description="Disordered" evidence="1">
    <location>
        <begin position="57"/>
        <end position="99"/>
    </location>
</feature>
<organism evidence="3">
    <name type="scientific">Acromyrmex echinatior</name>
    <name type="common">Panamanian leafcutter ant</name>
    <name type="synonym">Acromyrmex octospinosus echinatior</name>
    <dbReference type="NCBI Taxonomy" id="103372"/>
    <lineage>
        <taxon>Eukaryota</taxon>
        <taxon>Metazoa</taxon>
        <taxon>Ecdysozoa</taxon>
        <taxon>Arthropoda</taxon>
        <taxon>Hexapoda</taxon>
        <taxon>Insecta</taxon>
        <taxon>Pterygota</taxon>
        <taxon>Neoptera</taxon>
        <taxon>Endopterygota</taxon>
        <taxon>Hymenoptera</taxon>
        <taxon>Apocrita</taxon>
        <taxon>Aculeata</taxon>
        <taxon>Formicoidea</taxon>
        <taxon>Formicidae</taxon>
        <taxon>Myrmicinae</taxon>
        <taxon>Acromyrmex</taxon>
    </lineage>
</organism>
<feature type="compositionally biased region" description="Basic residues" evidence="1">
    <location>
        <begin position="77"/>
        <end position="89"/>
    </location>
</feature>
<dbReference type="Proteomes" id="UP000007755">
    <property type="component" value="Unassembled WGS sequence"/>
</dbReference>
<protein>
    <submittedName>
        <fullName evidence="2">Uncharacterized protein</fullName>
    </submittedName>
</protein>
<dbReference type="eggNOG" id="ENOG502TBTP">
    <property type="taxonomic scope" value="Eukaryota"/>
</dbReference>